<feature type="region of interest" description="Disordered" evidence="7">
    <location>
        <begin position="435"/>
        <end position="506"/>
    </location>
</feature>
<dbReference type="InterPro" id="IPR050167">
    <property type="entry name" value="Ser_Thr_protein_kinase"/>
</dbReference>
<dbReference type="GO" id="GO:0007165">
    <property type="term" value="P:signal transduction"/>
    <property type="evidence" value="ECO:0007669"/>
    <property type="project" value="TreeGrafter"/>
</dbReference>
<dbReference type="Gene3D" id="3.30.200.20">
    <property type="entry name" value="Phosphorylase Kinase, domain 1"/>
    <property type="match status" value="1"/>
</dbReference>
<feature type="domain" description="Protein kinase" evidence="8">
    <location>
        <begin position="841"/>
        <end position="1110"/>
    </location>
</feature>
<comment type="caution">
    <text evidence="10">The sequence shown here is derived from an EMBL/GenBank/DDBJ whole genome shotgun (WGS) entry which is preliminary data.</text>
</comment>
<dbReference type="InterPro" id="IPR011009">
    <property type="entry name" value="Kinase-like_dom_sf"/>
</dbReference>
<evidence type="ECO:0000256" key="3">
    <source>
        <dbReference type="ARBA" id="ARBA00022741"/>
    </source>
</evidence>
<organism evidence="10 11">
    <name type="scientific">Miscanthus lutarioriparius</name>
    <dbReference type="NCBI Taxonomy" id="422564"/>
    <lineage>
        <taxon>Eukaryota</taxon>
        <taxon>Viridiplantae</taxon>
        <taxon>Streptophyta</taxon>
        <taxon>Embryophyta</taxon>
        <taxon>Tracheophyta</taxon>
        <taxon>Spermatophyta</taxon>
        <taxon>Magnoliopsida</taxon>
        <taxon>Liliopsida</taxon>
        <taxon>Poales</taxon>
        <taxon>Poaceae</taxon>
        <taxon>PACMAD clade</taxon>
        <taxon>Panicoideae</taxon>
        <taxon>Andropogonodae</taxon>
        <taxon>Andropogoneae</taxon>
        <taxon>Saccharinae</taxon>
        <taxon>Miscanthus</taxon>
    </lineage>
</organism>
<feature type="compositionally biased region" description="Polar residues" evidence="7">
    <location>
        <begin position="439"/>
        <end position="448"/>
    </location>
</feature>
<dbReference type="Gene3D" id="1.10.510.10">
    <property type="entry name" value="Transferase(Phosphotransferase) domain 1"/>
    <property type="match status" value="1"/>
</dbReference>
<evidence type="ECO:0000313" key="10">
    <source>
        <dbReference type="EMBL" id="CAD6338883.1"/>
    </source>
</evidence>
<keyword evidence="5 6" id="KW-0067">ATP-binding</keyword>
<evidence type="ECO:0008006" key="12">
    <source>
        <dbReference type="Google" id="ProtNLM"/>
    </source>
</evidence>
<dbReference type="SUPFAM" id="SSF54277">
    <property type="entry name" value="CAD &amp; PB1 domains"/>
    <property type="match status" value="1"/>
</dbReference>
<dbReference type="FunFam" id="1.10.510.10:FF:000142">
    <property type="entry name" value="Octicosapeptide/phox/Bem1p domain kinase superfamily protein"/>
    <property type="match status" value="1"/>
</dbReference>
<dbReference type="InterPro" id="IPR000719">
    <property type="entry name" value="Prot_kinase_dom"/>
</dbReference>
<dbReference type="GO" id="GO:0005524">
    <property type="term" value="F:ATP binding"/>
    <property type="evidence" value="ECO:0007669"/>
    <property type="project" value="UniProtKB-UniRule"/>
</dbReference>
<dbReference type="OrthoDB" id="4062651at2759"/>
<evidence type="ECO:0000313" key="11">
    <source>
        <dbReference type="Proteomes" id="UP000604825"/>
    </source>
</evidence>
<keyword evidence="2" id="KW-0808">Transferase</keyword>
<dbReference type="AlphaFoldDB" id="A0A811SC63"/>
<keyword evidence="11" id="KW-1185">Reference proteome</keyword>
<dbReference type="Pfam" id="PF07714">
    <property type="entry name" value="PK_Tyr_Ser-Thr"/>
    <property type="match status" value="1"/>
</dbReference>
<feature type="compositionally biased region" description="Polar residues" evidence="7">
    <location>
        <begin position="563"/>
        <end position="572"/>
    </location>
</feature>
<dbReference type="InterPro" id="IPR001245">
    <property type="entry name" value="Ser-Thr/Tyr_kinase_cat_dom"/>
</dbReference>
<accession>A0A811SC63</accession>
<feature type="domain" description="PB1" evidence="9">
    <location>
        <begin position="22"/>
        <end position="126"/>
    </location>
</feature>
<keyword evidence="4" id="KW-0418">Kinase</keyword>
<evidence type="ECO:0000259" key="8">
    <source>
        <dbReference type="PROSITE" id="PS50011"/>
    </source>
</evidence>
<dbReference type="GO" id="GO:0005737">
    <property type="term" value="C:cytoplasm"/>
    <property type="evidence" value="ECO:0007669"/>
    <property type="project" value="TreeGrafter"/>
</dbReference>
<dbReference type="CDD" id="cd13999">
    <property type="entry name" value="STKc_MAP3K-like"/>
    <property type="match status" value="1"/>
</dbReference>
<dbReference type="InterPro" id="IPR053793">
    <property type="entry name" value="PB1-like"/>
</dbReference>
<dbReference type="PANTHER" id="PTHR23257">
    <property type="entry name" value="SERINE-THREONINE PROTEIN KINASE"/>
    <property type="match status" value="1"/>
</dbReference>
<evidence type="ECO:0000256" key="7">
    <source>
        <dbReference type="SAM" id="MobiDB-lite"/>
    </source>
</evidence>
<dbReference type="CDD" id="cd06410">
    <property type="entry name" value="PB1_UP2"/>
    <property type="match status" value="1"/>
</dbReference>
<dbReference type="Gene3D" id="3.10.20.90">
    <property type="entry name" value="Phosphatidylinositol 3-kinase Catalytic Subunit, Chain A, domain 1"/>
    <property type="match status" value="1"/>
</dbReference>
<dbReference type="Pfam" id="PF00564">
    <property type="entry name" value="PB1"/>
    <property type="match status" value="1"/>
</dbReference>
<name>A0A811SC63_9POAL</name>
<evidence type="ECO:0000256" key="2">
    <source>
        <dbReference type="ARBA" id="ARBA00022679"/>
    </source>
</evidence>
<dbReference type="EMBL" id="CAJGYO010000019">
    <property type="protein sequence ID" value="CAD6338883.1"/>
    <property type="molecule type" value="Genomic_DNA"/>
</dbReference>
<dbReference type="PROSITE" id="PS51745">
    <property type="entry name" value="PB1"/>
    <property type="match status" value="1"/>
</dbReference>
<evidence type="ECO:0000256" key="6">
    <source>
        <dbReference type="PROSITE-ProRule" id="PRU10141"/>
    </source>
</evidence>
<feature type="region of interest" description="Disordered" evidence="7">
    <location>
        <begin position="169"/>
        <end position="214"/>
    </location>
</feature>
<evidence type="ECO:0000259" key="9">
    <source>
        <dbReference type="PROSITE" id="PS51745"/>
    </source>
</evidence>
<evidence type="ECO:0000256" key="1">
    <source>
        <dbReference type="ARBA" id="ARBA00022527"/>
    </source>
</evidence>
<protein>
    <recommendedName>
        <fullName evidence="12">Protein kinase domain-containing protein</fullName>
    </recommendedName>
</protein>
<dbReference type="SUPFAM" id="SSF56112">
    <property type="entry name" value="Protein kinase-like (PK-like)"/>
    <property type="match status" value="1"/>
</dbReference>
<evidence type="ECO:0000256" key="4">
    <source>
        <dbReference type="ARBA" id="ARBA00022777"/>
    </source>
</evidence>
<feature type="region of interest" description="Disordered" evidence="7">
    <location>
        <begin position="713"/>
        <end position="749"/>
    </location>
</feature>
<keyword evidence="1" id="KW-0723">Serine/threonine-protein kinase</keyword>
<dbReference type="PROSITE" id="PS00107">
    <property type="entry name" value="PROTEIN_KINASE_ATP"/>
    <property type="match status" value="1"/>
</dbReference>
<dbReference type="PROSITE" id="PS00108">
    <property type="entry name" value="PROTEIN_KINASE_ST"/>
    <property type="match status" value="1"/>
</dbReference>
<dbReference type="SMART" id="SM00666">
    <property type="entry name" value="PB1"/>
    <property type="match status" value="1"/>
</dbReference>
<feature type="binding site" evidence="6">
    <location>
        <position position="878"/>
    </location>
    <ligand>
        <name>ATP</name>
        <dbReference type="ChEBI" id="CHEBI:30616"/>
    </ligand>
</feature>
<dbReference type="PRINTS" id="PR00109">
    <property type="entry name" value="TYRKINASE"/>
</dbReference>
<dbReference type="PROSITE" id="PS50011">
    <property type="entry name" value="PROTEIN_KINASE_DOM"/>
    <property type="match status" value="1"/>
</dbReference>
<feature type="compositionally biased region" description="Low complexity" evidence="7">
    <location>
        <begin position="193"/>
        <end position="203"/>
    </location>
</feature>
<dbReference type="InterPro" id="IPR000270">
    <property type="entry name" value="PB1_dom"/>
</dbReference>
<dbReference type="InterPro" id="IPR017441">
    <property type="entry name" value="Protein_kinase_ATP_BS"/>
</dbReference>
<dbReference type="SMART" id="SM00220">
    <property type="entry name" value="S_TKc"/>
    <property type="match status" value="1"/>
</dbReference>
<dbReference type="Proteomes" id="UP000604825">
    <property type="component" value="Unassembled WGS sequence"/>
</dbReference>
<gene>
    <name evidence="10" type="ORF">NCGR_LOCUS62981</name>
</gene>
<sequence>MAATAGASDDGGSVGGGGGGERMKLLCSLGGRILPRPGDGTLRYAGGDTRIVSVPRGVSLPDLLARLADAYGGATGPHFAVKYQLPDEGLDALISVSSPEDLDNMVEEYDKLSGASPKLRVFIFPILDAAGSSGAAGGEELETGSFDAGLRYLEAVNGIVRKDSIASLSSTQCSDGGLPPPVQSGGGGGPGSPAGLSPTSTSSNDAARSNISGAGVVPPPLVDVFSNAAPAPVQVKPQEIAAEGRAPQANPHPHPEVATHPHPEAARYRQPLSQLPPLPPVFMNDHRDVIQGLNQQPPGHGARLDDCHLCLKALPHSHSDPVVNEYGNEVHGGAAPEPGPVFMSLRPEDVARMMILERGVQAPMGAYGYTHMHPVPQERVYVPKMEGVTNSVLIDPTSLHQHVYVQQQQQQQMPPQQLPSTYGFGHIPVIPSEKDRVVSPSSAHTDVASSHHQFMQQSQQQLPSGHGMPQYPVKPASPNNPLAGEGSASGNSRHREDGQVYRDNAPAVAPVAVPSYMANVDRMMDSLRMSPSEVSGSTEQRKHAMSPDSGLPQNAVPDHSQGHPENSISTWPDTRANEVHPSNTNTFFDVSEPKVLLQTESAPPPSVASSYLHNVQHVNMSHMPHMMSIGGPYSSYVVATVGPGGLPQSTYGIDMVYPNATVNPVSERRDVPPEVYHKEAPHEVVAPPNIVQLPTAALANHAPNVDQAAANAHALPPRPKRVASRENISPKDPHPHNSLLNCKGPDLNIPAEDVSLQKQSDHKGDDISNPDLLSMEDGLATSKAQSSEPQPPLLNEGVGAVANKVEGEVHPNEVSKSRPADWISGFPVSDGRLQIIKNNDLEELQELGSGTFGTVYHGKWRGTDVAIKRINDRCFAGKPSEQEKMRFDFWNEASKLADLHHPNVVAFYGVVLDGPGGSIATVTEYMVNGSLRTALLKNAKTLDRRKRLIIAMDTAFGMEYLHSKNIVHFDLKSDNLLVNLRDPQRPICKVGDLGLSKVKCQTLISGGVRGTLPWMAPELLNGSSSLVSEKVDVFSFGIVLWELLTGEEPYADLHYGVIIGGIVSNTLRPPVPDSCDPEWRLLMEQCWSTEPSERPNFTEIANRLRSMATFQKIYVCFLAPCSFASLVPHAPDCPDCDVNNGECSALRLEVVRLWAEDRRASWQPWRRRVDGRAVVMATATHAWLPPFREAWR</sequence>
<evidence type="ECO:0000256" key="5">
    <source>
        <dbReference type="ARBA" id="ARBA00022840"/>
    </source>
</evidence>
<dbReference type="FunFam" id="3.30.200.20:FF:000081">
    <property type="entry name" value="Octicosapeptide/phox/Bem1p domain kinase superfamily protein"/>
    <property type="match status" value="1"/>
</dbReference>
<feature type="compositionally biased region" description="Low complexity" evidence="7">
    <location>
        <begin position="450"/>
        <end position="461"/>
    </location>
</feature>
<dbReference type="InterPro" id="IPR008271">
    <property type="entry name" value="Ser/Thr_kinase_AS"/>
</dbReference>
<dbReference type="PANTHER" id="PTHR23257:SF797">
    <property type="entry name" value="KINASE SUPERFAMILY WITH OCTICOSAPEPTIDE_PHOX_BEM1P DOMAIN-CONTAINING PROTEIN"/>
    <property type="match status" value="1"/>
</dbReference>
<reference evidence="10" key="1">
    <citation type="submission" date="2020-10" db="EMBL/GenBank/DDBJ databases">
        <authorList>
            <person name="Han B."/>
            <person name="Lu T."/>
            <person name="Zhao Q."/>
            <person name="Huang X."/>
            <person name="Zhao Y."/>
        </authorList>
    </citation>
    <scope>NUCLEOTIDE SEQUENCE</scope>
</reference>
<feature type="region of interest" description="Disordered" evidence="7">
    <location>
        <begin position="529"/>
        <end position="582"/>
    </location>
</feature>
<proteinExistence type="predicted"/>
<keyword evidence="3 6" id="KW-0547">Nucleotide-binding</keyword>
<dbReference type="GO" id="GO:0004674">
    <property type="term" value="F:protein serine/threonine kinase activity"/>
    <property type="evidence" value="ECO:0007669"/>
    <property type="project" value="UniProtKB-KW"/>
</dbReference>